<evidence type="ECO:0000313" key="9">
    <source>
        <dbReference type="EMBL" id="CAF1290225.1"/>
    </source>
</evidence>
<keyword evidence="5" id="KW-0520">NAD</keyword>
<dbReference type="InterPro" id="IPR029035">
    <property type="entry name" value="DHS-like_NAD/FAD-binding_dom"/>
</dbReference>
<dbReference type="AlphaFoldDB" id="A0A815CZF2"/>
<organism evidence="9 11">
    <name type="scientific">Rotaria sordida</name>
    <dbReference type="NCBI Taxonomy" id="392033"/>
    <lineage>
        <taxon>Eukaryota</taxon>
        <taxon>Metazoa</taxon>
        <taxon>Spiralia</taxon>
        <taxon>Gnathifera</taxon>
        <taxon>Rotifera</taxon>
        <taxon>Eurotatoria</taxon>
        <taxon>Bdelloidea</taxon>
        <taxon>Philodinida</taxon>
        <taxon>Philodinidae</taxon>
        <taxon>Rotaria</taxon>
    </lineage>
</organism>
<keyword evidence="3 7" id="KW-0479">Metal-binding</keyword>
<reference evidence="9" key="1">
    <citation type="submission" date="2021-02" db="EMBL/GenBank/DDBJ databases">
        <authorList>
            <person name="Nowell W R."/>
        </authorList>
    </citation>
    <scope>NUCLEOTIDE SEQUENCE</scope>
</reference>
<dbReference type="GO" id="GO:0046872">
    <property type="term" value="F:metal ion binding"/>
    <property type="evidence" value="ECO:0007669"/>
    <property type="project" value="UniProtKB-KW"/>
</dbReference>
<accession>A0A815CZF2</accession>
<proteinExistence type="inferred from homology"/>
<name>A0A815CZF2_9BILA</name>
<dbReference type="InterPro" id="IPR026590">
    <property type="entry name" value="Ssirtuin_cat_dom"/>
</dbReference>
<feature type="binding site" evidence="7">
    <location>
        <position position="163"/>
    </location>
    <ligand>
        <name>Zn(2+)</name>
        <dbReference type="ChEBI" id="CHEBI:29105"/>
    </ligand>
</feature>
<keyword evidence="2" id="KW-0808">Transferase</keyword>
<feature type="binding site" evidence="7">
    <location>
        <position position="134"/>
    </location>
    <ligand>
        <name>Zn(2+)</name>
        <dbReference type="ChEBI" id="CHEBI:29105"/>
    </ligand>
</feature>
<evidence type="ECO:0000256" key="7">
    <source>
        <dbReference type="PROSITE-ProRule" id="PRU00236"/>
    </source>
</evidence>
<dbReference type="Proteomes" id="UP000663870">
    <property type="component" value="Unassembled WGS sequence"/>
</dbReference>
<feature type="active site" description="Proton acceptor" evidence="7">
    <location>
        <position position="123"/>
    </location>
</feature>
<feature type="binding site" evidence="7">
    <location>
        <position position="158"/>
    </location>
    <ligand>
        <name>Zn(2+)</name>
        <dbReference type="ChEBI" id="CHEBI:29105"/>
    </ligand>
</feature>
<dbReference type="InterPro" id="IPR050134">
    <property type="entry name" value="NAD-dep_sirtuin_deacylases"/>
</dbReference>
<dbReference type="PANTHER" id="PTHR11085:SF12">
    <property type="entry name" value="NAD-DEPENDENT PROTEIN DEACYLASE SIRTUIN-6"/>
    <property type="match status" value="1"/>
</dbReference>
<feature type="domain" description="Deacetylase sirtuin-type" evidence="8">
    <location>
        <begin position="18"/>
        <end position="270"/>
    </location>
</feature>
<dbReference type="EMBL" id="CAJNOL010003548">
    <property type="protein sequence ID" value="CAF1566708.1"/>
    <property type="molecule type" value="Genomic_DNA"/>
</dbReference>
<dbReference type="GO" id="GO:0003714">
    <property type="term" value="F:transcription corepressor activity"/>
    <property type="evidence" value="ECO:0007669"/>
    <property type="project" value="TreeGrafter"/>
</dbReference>
<dbReference type="EC" id="2.3.1.286" evidence="1"/>
<dbReference type="FunFam" id="3.40.50.1220:FF:000038">
    <property type="entry name" value="NAD-dependent protein deacetylase sirtuin-6 isoform X2"/>
    <property type="match status" value="1"/>
</dbReference>
<dbReference type="GO" id="GO:0017136">
    <property type="term" value="F:histone deacetylase activity, NAD-dependent"/>
    <property type="evidence" value="ECO:0007669"/>
    <property type="project" value="TreeGrafter"/>
</dbReference>
<comment type="caution">
    <text evidence="9">The sequence shown here is derived from an EMBL/GenBank/DDBJ whole genome shotgun (WGS) entry which is preliminary data.</text>
</comment>
<dbReference type="GO" id="GO:0005634">
    <property type="term" value="C:nucleus"/>
    <property type="evidence" value="ECO:0007669"/>
    <property type="project" value="TreeGrafter"/>
</dbReference>
<dbReference type="SUPFAM" id="SSF52467">
    <property type="entry name" value="DHS-like NAD/FAD-binding domain"/>
    <property type="match status" value="1"/>
</dbReference>
<evidence type="ECO:0000256" key="6">
    <source>
        <dbReference type="ARBA" id="ARBA00038170"/>
    </source>
</evidence>
<dbReference type="Proteomes" id="UP000663854">
    <property type="component" value="Unassembled WGS sequence"/>
</dbReference>
<evidence type="ECO:0000313" key="11">
    <source>
        <dbReference type="Proteomes" id="UP000663854"/>
    </source>
</evidence>
<dbReference type="PANTHER" id="PTHR11085">
    <property type="entry name" value="NAD-DEPENDENT PROTEIN DEACYLASE SIRTUIN-5, MITOCHONDRIAL-RELATED"/>
    <property type="match status" value="1"/>
</dbReference>
<evidence type="ECO:0000256" key="4">
    <source>
        <dbReference type="ARBA" id="ARBA00022833"/>
    </source>
</evidence>
<evidence type="ECO:0000256" key="3">
    <source>
        <dbReference type="ARBA" id="ARBA00022723"/>
    </source>
</evidence>
<dbReference type="Pfam" id="PF02146">
    <property type="entry name" value="SIR2"/>
    <property type="match status" value="1"/>
</dbReference>
<dbReference type="PROSITE" id="PS50305">
    <property type="entry name" value="SIRTUIN"/>
    <property type="match status" value="1"/>
</dbReference>
<dbReference type="GO" id="GO:0000122">
    <property type="term" value="P:negative regulation of transcription by RNA polymerase II"/>
    <property type="evidence" value="ECO:0007669"/>
    <property type="project" value="TreeGrafter"/>
</dbReference>
<comment type="similarity">
    <text evidence="6">Belongs to the sirtuin family. Class IV subfamily.</text>
</comment>
<dbReference type="EMBL" id="CAJNOH010002381">
    <property type="protein sequence ID" value="CAF1290225.1"/>
    <property type="molecule type" value="Genomic_DNA"/>
</dbReference>
<keyword evidence="12" id="KW-1185">Reference proteome</keyword>
<dbReference type="GO" id="GO:0070403">
    <property type="term" value="F:NAD+ binding"/>
    <property type="evidence" value="ECO:0007669"/>
    <property type="project" value="InterPro"/>
</dbReference>
<evidence type="ECO:0000256" key="2">
    <source>
        <dbReference type="ARBA" id="ARBA00022679"/>
    </source>
</evidence>
<evidence type="ECO:0000313" key="10">
    <source>
        <dbReference type="EMBL" id="CAF1566708.1"/>
    </source>
</evidence>
<keyword evidence="4 7" id="KW-0862">Zinc</keyword>
<dbReference type="Gene3D" id="3.40.50.1220">
    <property type="entry name" value="TPP-binding domain"/>
    <property type="match status" value="1"/>
</dbReference>
<protein>
    <recommendedName>
        <fullName evidence="1">protein acetyllysine N-acetyltransferase</fullName>
        <ecNumber evidence="1">2.3.1.286</ecNumber>
    </recommendedName>
</protein>
<feature type="binding site" evidence="7">
    <location>
        <position position="131"/>
    </location>
    <ligand>
        <name>Zn(2+)</name>
        <dbReference type="ChEBI" id="CHEBI:29105"/>
    </ligand>
</feature>
<sequence length="297" mass="33205">MAHTALDDEEIKEYFDTSDALDQKIKTLADFIRNAKYFIAYTGAGISTAAGINDFRGPTGVWTARAKGVAPPPRTVLNPEPTLTHMAFVELMKNDYLKFLVSQNCDGLHLKSGIPTNKIAELHGNSNCEACAKCGKVYYRQTRVKSLDGKTRLTGNLCTAPNCNGRLRRTTVAFSQSMPDVCLKRATEESKQCDLSLCMGTSMRVSPACELPSMKLKSGKKKMVIVNLQKTPYDDQCALRIFARCDDVMRMVIDELNLVIPSYIDLQLWSDAQWLTDFEQNWPFRTAGDTDWFSGDI</sequence>
<dbReference type="GO" id="GO:0141050">
    <property type="term" value="F:histone H3K deacetylase activity"/>
    <property type="evidence" value="ECO:0007669"/>
    <property type="project" value="UniProtKB-ARBA"/>
</dbReference>
<evidence type="ECO:0000313" key="12">
    <source>
        <dbReference type="Proteomes" id="UP000663870"/>
    </source>
</evidence>
<evidence type="ECO:0000256" key="1">
    <source>
        <dbReference type="ARBA" id="ARBA00012928"/>
    </source>
</evidence>
<dbReference type="Gene3D" id="2.20.28.200">
    <property type="match status" value="1"/>
</dbReference>
<dbReference type="InterPro" id="IPR003000">
    <property type="entry name" value="Sirtuin"/>
</dbReference>
<evidence type="ECO:0000259" key="8">
    <source>
        <dbReference type="PROSITE" id="PS50305"/>
    </source>
</evidence>
<evidence type="ECO:0000256" key="5">
    <source>
        <dbReference type="ARBA" id="ARBA00023027"/>
    </source>
</evidence>
<gene>
    <name evidence="10" type="ORF">JXQ802_LOCUS44823</name>
    <name evidence="9" type="ORF">PYM288_LOCUS29352</name>
</gene>